<dbReference type="GO" id="GO:0000271">
    <property type="term" value="P:polysaccharide biosynthetic process"/>
    <property type="evidence" value="ECO:0007669"/>
    <property type="project" value="InterPro"/>
</dbReference>
<dbReference type="AlphaFoldDB" id="A0A251WYU9"/>
<dbReference type="RefSeq" id="WP_086450871.1">
    <property type="nucleotide sequence ID" value="NZ_MSPP01000002.1"/>
</dbReference>
<accession>A0A251WYU9</accession>
<dbReference type="InterPro" id="IPR007833">
    <property type="entry name" value="Capsule_polysaccharide_synth"/>
</dbReference>
<name>A0A251WYU9_9RHOB</name>
<protein>
    <recommendedName>
        <fullName evidence="3">Capsular biosynthesis protein</fullName>
    </recommendedName>
</protein>
<organism evidence="1 2">
    <name type="scientific">Marivivens niveibacter</name>
    <dbReference type="NCBI Taxonomy" id="1930667"/>
    <lineage>
        <taxon>Bacteria</taxon>
        <taxon>Pseudomonadati</taxon>
        <taxon>Pseudomonadota</taxon>
        <taxon>Alphaproteobacteria</taxon>
        <taxon>Rhodobacterales</taxon>
        <taxon>Paracoccaceae</taxon>
        <taxon>Marivivens group</taxon>
        <taxon>Marivivens</taxon>
    </lineage>
</organism>
<dbReference type="Pfam" id="PF05159">
    <property type="entry name" value="Capsule_synth"/>
    <property type="match status" value="1"/>
</dbReference>
<dbReference type="Proteomes" id="UP000194664">
    <property type="component" value="Unassembled WGS sequence"/>
</dbReference>
<evidence type="ECO:0008006" key="3">
    <source>
        <dbReference type="Google" id="ProtNLM"/>
    </source>
</evidence>
<dbReference type="GO" id="GO:0015774">
    <property type="term" value="P:polysaccharide transport"/>
    <property type="evidence" value="ECO:0007669"/>
    <property type="project" value="InterPro"/>
</dbReference>
<keyword evidence="2" id="KW-1185">Reference proteome</keyword>
<proteinExistence type="predicted"/>
<gene>
    <name evidence="1" type="ORF">BVC71_06660</name>
</gene>
<reference evidence="1 2" key="1">
    <citation type="submission" date="2016-12" db="EMBL/GenBank/DDBJ databases">
        <title>The draft genome sequence of HSLHS2.</title>
        <authorList>
            <person name="Hu D."/>
            <person name="Wang L."/>
            <person name="Shao Z."/>
        </authorList>
    </citation>
    <scope>NUCLEOTIDE SEQUENCE [LARGE SCALE GENOMIC DNA]</scope>
    <source>
        <strain evidence="1">MCCC 1A06712</strain>
    </source>
</reference>
<dbReference type="OrthoDB" id="9794206at2"/>
<sequence>MIDLDFENLPAMPIIDGSGKKREKEIFSGFVSDYGRYEQIKLVGIRVFGRRSSKAEIEIALNSATKPAHSPMKKALKRFFLACQSRWAFHFFRQKDRAFLVVWNGIKGRRRMLSDAAKSLGHSVYYFEESPFPNRLTIDTSGVNYGSGLPRIPAFYRAWMAQSDQQSDAWRKQGEHLVARKTNRQDVGQAAGDSGLAQENYIFCPLQVPGDSQITIYGGWIKSVEHMIDELKSASDALPDGWHLRIKEHPSAKVGFADKLREMESDKFRVDNVTDTFQQVQSSQAVLNINSSVGLQAFFYDKPVIVLGQAFYGIKGLVHCVGDASALRSVLSDPKSVNFDSALRDAFMTYLDAEYYPAEDDVKSGKYTSKDVDERDKRRDAILADL</sequence>
<evidence type="ECO:0000313" key="1">
    <source>
        <dbReference type="EMBL" id="OUD09526.1"/>
    </source>
</evidence>
<dbReference type="EMBL" id="MSPP01000002">
    <property type="protein sequence ID" value="OUD09526.1"/>
    <property type="molecule type" value="Genomic_DNA"/>
</dbReference>
<comment type="caution">
    <text evidence="1">The sequence shown here is derived from an EMBL/GenBank/DDBJ whole genome shotgun (WGS) entry which is preliminary data.</text>
</comment>
<evidence type="ECO:0000313" key="2">
    <source>
        <dbReference type="Proteomes" id="UP000194664"/>
    </source>
</evidence>